<protein>
    <submittedName>
        <fullName evidence="2">Stage III sporulation protein AF</fullName>
    </submittedName>
</protein>
<evidence type="ECO:0000313" key="3">
    <source>
        <dbReference type="Proteomes" id="UP000615234"/>
    </source>
</evidence>
<dbReference type="AlphaFoldDB" id="A0A8I0DSY4"/>
<reference evidence="2 3" key="1">
    <citation type="submission" date="2020-08" db="EMBL/GenBank/DDBJ databases">
        <title>Genome public.</title>
        <authorList>
            <person name="Liu C."/>
            <person name="Sun Q."/>
        </authorList>
    </citation>
    <scope>NUCLEOTIDE SEQUENCE [LARGE SCALE GENOMIC DNA]</scope>
    <source>
        <strain evidence="2 3">NSJ-10</strain>
    </source>
</reference>
<accession>A0A8I0DSY4</accession>
<feature type="transmembrane region" description="Helical" evidence="1">
    <location>
        <begin position="6"/>
        <end position="23"/>
    </location>
</feature>
<evidence type="ECO:0000256" key="1">
    <source>
        <dbReference type="SAM" id="Phobius"/>
    </source>
</evidence>
<dbReference type="EMBL" id="JACOOX010000006">
    <property type="protein sequence ID" value="MBC5663563.1"/>
    <property type="molecule type" value="Genomic_DNA"/>
</dbReference>
<dbReference type="InterPro" id="IPR014245">
    <property type="entry name" value="Spore_III_AF"/>
</dbReference>
<dbReference type="RefSeq" id="WP_182427517.1">
    <property type="nucleotide sequence ID" value="NZ_JACOOX010000006.1"/>
</dbReference>
<comment type="caution">
    <text evidence="2">The sequence shown here is derived from an EMBL/GenBank/DDBJ whole genome shotgun (WGS) entry which is preliminary data.</text>
</comment>
<dbReference type="Proteomes" id="UP000615234">
    <property type="component" value="Unassembled WGS sequence"/>
</dbReference>
<name>A0A8I0DSY4_9FIRM</name>
<organism evidence="2 3">
    <name type="scientific">Coprococcus hominis</name>
    <name type="common">ex Liu et al. 2022</name>
    <dbReference type="NCBI Taxonomy" id="2763039"/>
    <lineage>
        <taxon>Bacteria</taxon>
        <taxon>Bacillati</taxon>
        <taxon>Bacillota</taxon>
        <taxon>Clostridia</taxon>
        <taxon>Lachnospirales</taxon>
        <taxon>Lachnospiraceae</taxon>
        <taxon>Coprococcus</taxon>
    </lineage>
</organism>
<keyword evidence="1" id="KW-0812">Transmembrane</keyword>
<keyword evidence="1" id="KW-0472">Membrane</keyword>
<keyword evidence="3" id="KW-1185">Reference proteome</keyword>
<proteinExistence type="predicted"/>
<dbReference type="Pfam" id="PF09581">
    <property type="entry name" value="Spore_III_AF"/>
    <property type="match status" value="1"/>
</dbReference>
<sequence length="161" mass="18259">MLLAWIKNIVLFIMFSSLVFFLLPDEKYRKYMQTAVGFVLAIIVLTPVLSAGGLNDILSFDYYYESIAGAPGNGDVTYYTDVMETMIEDHLRDTFQLDNKVTITFDENYTITAVEVDVVSTTSDSVADTTVDVAKLRQEIAKEYKISEDRIEIFVNGYQTK</sequence>
<evidence type="ECO:0000313" key="2">
    <source>
        <dbReference type="EMBL" id="MBC5663563.1"/>
    </source>
</evidence>
<feature type="transmembrane region" description="Helical" evidence="1">
    <location>
        <begin position="35"/>
        <end position="54"/>
    </location>
</feature>
<gene>
    <name evidence="2" type="ORF">H8S09_11900</name>
</gene>
<keyword evidence="1" id="KW-1133">Transmembrane helix</keyword>